<dbReference type="GO" id="GO:0004497">
    <property type="term" value="F:monooxygenase activity"/>
    <property type="evidence" value="ECO:0007669"/>
    <property type="project" value="InterPro"/>
</dbReference>
<reference evidence="2 3" key="1">
    <citation type="journal article" date="2018" name="Science">
        <title>The opium poppy genome and morphinan production.</title>
        <authorList>
            <person name="Guo L."/>
            <person name="Winzer T."/>
            <person name="Yang X."/>
            <person name="Li Y."/>
            <person name="Ning Z."/>
            <person name="He Z."/>
            <person name="Teodor R."/>
            <person name="Lu Y."/>
            <person name="Bowser T.A."/>
            <person name="Graham I.A."/>
            <person name="Ye K."/>
        </authorList>
    </citation>
    <scope>NUCLEOTIDE SEQUENCE [LARGE SCALE GENOMIC DNA]</scope>
    <source>
        <strain evidence="3">cv. HN1</strain>
        <tissue evidence="2">Leaves</tissue>
    </source>
</reference>
<comment type="similarity">
    <text evidence="1">Belongs to the cytochrome P450 family.</text>
</comment>
<name>A0A4Y7KL34_PAPSO</name>
<dbReference type="Gene3D" id="1.10.630.10">
    <property type="entry name" value="Cytochrome P450"/>
    <property type="match status" value="1"/>
</dbReference>
<proteinExistence type="inferred from homology"/>
<dbReference type="InterPro" id="IPR036396">
    <property type="entry name" value="Cyt_P450_sf"/>
</dbReference>
<dbReference type="AlphaFoldDB" id="A0A4Y7KL34"/>
<evidence type="ECO:0000313" key="3">
    <source>
        <dbReference type="Proteomes" id="UP000316621"/>
    </source>
</evidence>
<dbReference type="GO" id="GO:0005506">
    <property type="term" value="F:iron ion binding"/>
    <property type="evidence" value="ECO:0007669"/>
    <property type="project" value="InterPro"/>
</dbReference>
<dbReference type="OMA" id="HCGIANT"/>
<dbReference type="PRINTS" id="PR00385">
    <property type="entry name" value="P450"/>
</dbReference>
<dbReference type="Gramene" id="RZC73040">
    <property type="protein sequence ID" value="RZC73040"/>
    <property type="gene ID" value="C5167_048516"/>
</dbReference>
<keyword evidence="3" id="KW-1185">Reference proteome</keyword>
<evidence type="ECO:0000313" key="2">
    <source>
        <dbReference type="EMBL" id="RZC73040.1"/>
    </source>
</evidence>
<dbReference type="PRINTS" id="PR00463">
    <property type="entry name" value="EP450I"/>
</dbReference>
<dbReference type="SUPFAM" id="SSF48264">
    <property type="entry name" value="Cytochrome P450"/>
    <property type="match status" value="1"/>
</dbReference>
<dbReference type="GO" id="GO:0016705">
    <property type="term" value="F:oxidoreductase activity, acting on paired donors, with incorporation or reduction of molecular oxygen"/>
    <property type="evidence" value="ECO:0007669"/>
    <property type="project" value="InterPro"/>
</dbReference>
<dbReference type="InterPro" id="IPR001128">
    <property type="entry name" value="Cyt_P450"/>
</dbReference>
<dbReference type="EMBL" id="CM010722">
    <property type="protein sequence ID" value="RZC73040.1"/>
    <property type="molecule type" value="Genomic_DNA"/>
</dbReference>
<dbReference type="PANTHER" id="PTHR47950:SF44">
    <property type="entry name" value="CYTOCHROME P450, FAMILY 76, SUBFAMILY C, POLYPEPTIDE 5-RELATED"/>
    <property type="match status" value="1"/>
</dbReference>
<dbReference type="PANTHER" id="PTHR47950">
    <property type="entry name" value="CYTOCHROME P450, FAMILY 76, SUBFAMILY C, POLYPEPTIDE 5-RELATED"/>
    <property type="match status" value="1"/>
</dbReference>
<gene>
    <name evidence="2" type="ORF">C5167_048516</name>
</gene>
<dbReference type="Pfam" id="PF00067">
    <property type="entry name" value="p450"/>
    <property type="match status" value="1"/>
</dbReference>
<dbReference type="InterPro" id="IPR002401">
    <property type="entry name" value="Cyt_P450_E_grp-I"/>
</dbReference>
<evidence type="ECO:0008006" key="4">
    <source>
        <dbReference type="Google" id="ProtNLM"/>
    </source>
</evidence>
<accession>A0A4Y7KL34</accession>
<dbReference type="Proteomes" id="UP000316621">
    <property type="component" value="Chromosome 8"/>
</dbReference>
<organism evidence="2 3">
    <name type="scientific">Papaver somniferum</name>
    <name type="common">Opium poppy</name>
    <dbReference type="NCBI Taxonomy" id="3469"/>
    <lineage>
        <taxon>Eukaryota</taxon>
        <taxon>Viridiplantae</taxon>
        <taxon>Streptophyta</taxon>
        <taxon>Embryophyta</taxon>
        <taxon>Tracheophyta</taxon>
        <taxon>Spermatophyta</taxon>
        <taxon>Magnoliopsida</taxon>
        <taxon>Ranunculales</taxon>
        <taxon>Papaveraceae</taxon>
        <taxon>Papaveroideae</taxon>
        <taxon>Papaver</taxon>
    </lineage>
</organism>
<sequence>MVHESGLLMAATDTISATVEWALAELLHNPSKMTKAQQELLNIIGKDRPIEESDIIRLPYLQAIVKETLRLHPPAPFLLPHKAEVDVKIHDFVVPKDTQSFDWKLENGMKPEDMNMEDGSGFTLVKATGLRVLPALFFG</sequence>
<dbReference type="GO" id="GO:0033075">
    <property type="term" value="P:isoquinoline alkaloid biosynthetic process"/>
    <property type="evidence" value="ECO:0007669"/>
    <property type="project" value="UniProtKB-ARBA"/>
</dbReference>
<dbReference type="GO" id="GO:0020037">
    <property type="term" value="F:heme binding"/>
    <property type="evidence" value="ECO:0007669"/>
    <property type="project" value="InterPro"/>
</dbReference>
<evidence type="ECO:0000256" key="1">
    <source>
        <dbReference type="ARBA" id="ARBA00010617"/>
    </source>
</evidence>
<protein>
    <recommendedName>
        <fullName evidence="4">Cytochrome P450</fullName>
    </recommendedName>
</protein>